<feature type="transmembrane region" description="Helical" evidence="1">
    <location>
        <begin position="7"/>
        <end position="27"/>
    </location>
</feature>
<name>A0A1M5XE26_9FIRM</name>
<organism evidence="2 3">
    <name type="scientific">Sporanaerobacter acetigenes DSM 13106</name>
    <dbReference type="NCBI Taxonomy" id="1123281"/>
    <lineage>
        <taxon>Bacteria</taxon>
        <taxon>Bacillati</taxon>
        <taxon>Bacillota</taxon>
        <taxon>Tissierellia</taxon>
        <taxon>Tissierellales</taxon>
        <taxon>Sporanaerobacteraceae</taxon>
        <taxon>Sporanaerobacter</taxon>
    </lineage>
</organism>
<keyword evidence="1" id="KW-0812">Transmembrane</keyword>
<evidence type="ECO:0000256" key="1">
    <source>
        <dbReference type="SAM" id="Phobius"/>
    </source>
</evidence>
<keyword evidence="1" id="KW-1133">Transmembrane helix</keyword>
<gene>
    <name evidence="2" type="ORF">SAMN02745180_01659</name>
</gene>
<accession>A0A1M5XE26</accession>
<dbReference type="STRING" id="1123281.SAMN02745180_01659"/>
<keyword evidence="3" id="KW-1185">Reference proteome</keyword>
<dbReference type="OrthoDB" id="9928783at2"/>
<proteinExistence type="predicted"/>
<evidence type="ECO:0000313" key="3">
    <source>
        <dbReference type="Proteomes" id="UP000184389"/>
    </source>
</evidence>
<keyword evidence="1" id="KW-0472">Membrane</keyword>
<feature type="transmembrane region" description="Helical" evidence="1">
    <location>
        <begin position="66"/>
        <end position="84"/>
    </location>
</feature>
<dbReference type="AlphaFoldDB" id="A0A1M5XE26"/>
<evidence type="ECO:0000313" key="2">
    <source>
        <dbReference type="EMBL" id="SHH97892.1"/>
    </source>
</evidence>
<evidence type="ECO:0008006" key="4">
    <source>
        <dbReference type="Google" id="ProtNLM"/>
    </source>
</evidence>
<sequence>MKKRKTVTVFTIIFIIMTLISVCHNFIMPIYPLSKLQKQIGSSSSVEIIGGADGPTALYITKEPSLYIFTVIFALLSIAGVLYLSHIKRSEK</sequence>
<dbReference type="RefSeq" id="WP_072744318.1">
    <property type="nucleotide sequence ID" value="NZ_FQXR01000006.1"/>
</dbReference>
<dbReference type="EMBL" id="FQXR01000006">
    <property type="protein sequence ID" value="SHH97892.1"/>
    <property type="molecule type" value="Genomic_DNA"/>
</dbReference>
<reference evidence="2 3" key="1">
    <citation type="submission" date="2016-11" db="EMBL/GenBank/DDBJ databases">
        <authorList>
            <person name="Jaros S."/>
            <person name="Januszkiewicz K."/>
            <person name="Wedrychowicz H."/>
        </authorList>
    </citation>
    <scope>NUCLEOTIDE SEQUENCE [LARGE SCALE GENOMIC DNA]</scope>
    <source>
        <strain evidence="2 3">DSM 13106</strain>
    </source>
</reference>
<dbReference type="Proteomes" id="UP000184389">
    <property type="component" value="Unassembled WGS sequence"/>
</dbReference>
<protein>
    <recommendedName>
        <fullName evidence="4">Na+-transporting methylmalonyl-CoA/oxaloacetate decarboxylase, beta subunit</fullName>
    </recommendedName>
</protein>